<dbReference type="PANTHER" id="PTHR47036">
    <property type="entry name" value="COBALT-FACTOR III C(17)-METHYLTRANSFERASE-RELATED"/>
    <property type="match status" value="1"/>
</dbReference>
<sequence>MSTHTHDHRTADAPNRSGRDPHRVTVIAATAAGRALGARLAESLGGAFAEGRPSEALAEHWPSSGRIVMVMAAGAAVRLLAPHLGSKQDDPGVVCVDDTGRHAIALVGGHEGGANQLAGRVARFLAVEPVITTASENAGLPNLGELGGELGLKAEGDIAALGGHLVSGGSVRLERETAWPTGALPYDLTDDADAPALVVSDRVRDASSPAVFLRPPSLHLGIGSSRGVSAEEVGKLIDETLAEAGLSPASVAGVASIDVKADEEGITQAAVQRGWEVVYHSAEELNEADVPNPSAVVAQTVGTPSVSEAAALLHGDELVVPKRRSAMATVAVSRRAPRGRLALISLGPGADDLTTPRAQHELGLAEVVLGYGAYLDAAAPWIGRGTAVERFALGEEEKRARRALELAREGRAVAMVGSGDVGVYAMGSPTLEITGDDIDVVSVPGVTASLAASSILGAPFGHDHCHISLSDLLTPWEVIERRLHAAAAGDFAVAFYNPRSRGRDWQLSKAREILLTERSADTPVGIVKDAERPNQEVLLTTLGELDVEQVHMTTVVLVGNSRTRYIAGRMVTPRGYRDRHED</sequence>
<evidence type="ECO:0000256" key="3">
    <source>
        <dbReference type="ARBA" id="ARBA00022603"/>
    </source>
</evidence>
<dbReference type="EC" id="2.1.1.131" evidence="10"/>
<keyword evidence="11" id="KW-1185">Reference proteome</keyword>
<gene>
    <name evidence="10" type="primary">cobJ</name>
    <name evidence="10" type="ORF">ACFPET_23075</name>
</gene>
<dbReference type="SUPFAM" id="SSF53790">
    <property type="entry name" value="Tetrapyrrole methylase"/>
    <property type="match status" value="1"/>
</dbReference>
<dbReference type="Pfam" id="PF01890">
    <property type="entry name" value="CbiG_C"/>
    <property type="match status" value="1"/>
</dbReference>
<feature type="region of interest" description="Disordered" evidence="6">
    <location>
        <begin position="1"/>
        <end position="22"/>
    </location>
</feature>
<dbReference type="GO" id="GO:0032259">
    <property type="term" value="P:methylation"/>
    <property type="evidence" value="ECO:0007669"/>
    <property type="project" value="UniProtKB-KW"/>
</dbReference>
<dbReference type="InterPro" id="IPR014776">
    <property type="entry name" value="4pyrrole_Mease_sub2"/>
</dbReference>
<dbReference type="Pfam" id="PF00590">
    <property type="entry name" value="TP_methylase"/>
    <property type="match status" value="1"/>
</dbReference>
<dbReference type="Gene3D" id="3.30.950.10">
    <property type="entry name" value="Methyltransferase, Cobalt-precorrin-4 Transmethylase, Domain 2"/>
    <property type="match status" value="1"/>
</dbReference>
<keyword evidence="4 10" id="KW-0808">Transferase</keyword>
<evidence type="ECO:0000256" key="4">
    <source>
        <dbReference type="ARBA" id="ARBA00022679"/>
    </source>
</evidence>
<evidence type="ECO:0000313" key="11">
    <source>
        <dbReference type="Proteomes" id="UP001595823"/>
    </source>
</evidence>
<dbReference type="InterPro" id="IPR002750">
    <property type="entry name" value="CobE/GbiG_C"/>
</dbReference>
<keyword evidence="3 10" id="KW-0489">Methyltransferase</keyword>
<dbReference type="CDD" id="cd11646">
    <property type="entry name" value="Precorrin_3B_C17_MT"/>
    <property type="match status" value="1"/>
</dbReference>
<feature type="domain" description="Tetrapyrrole methylase" evidence="7">
    <location>
        <begin position="341"/>
        <end position="546"/>
    </location>
</feature>
<dbReference type="InterPro" id="IPR014777">
    <property type="entry name" value="4pyrrole_Mease_sub1"/>
</dbReference>
<evidence type="ECO:0000259" key="9">
    <source>
        <dbReference type="Pfam" id="PF11760"/>
    </source>
</evidence>
<keyword evidence="2" id="KW-0169">Cobalamin biosynthesis</keyword>
<evidence type="ECO:0000256" key="6">
    <source>
        <dbReference type="SAM" id="MobiDB-lite"/>
    </source>
</evidence>
<dbReference type="InterPro" id="IPR021744">
    <property type="entry name" value="CbiG_N"/>
</dbReference>
<evidence type="ECO:0000259" key="8">
    <source>
        <dbReference type="Pfam" id="PF01890"/>
    </source>
</evidence>
<dbReference type="Gene3D" id="3.30.420.180">
    <property type="entry name" value="CobE/GbiG C-terminal domain"/>
    <property type="match status" value="1"/>
</dbReference>
<dbReference type="SUPFAM" id="SSF159664">
    <property type="entry name" value="CobE/GbiG C-terminal domain-like"/>
    <property type="match status" value="1"/>
</dbReference>
<evidence type="ECO:0000256" key="5">
    <source>
        <dbReference type="ARBA" id="ARBA00022691"/>
    </source>
</evidence>
<keyword evidence="5" id="KW-0949">S-adenosyl-L-methionine</keyword>
<dbReference type="InterPro" id="IPR036518">
    <property type="entry name" value="CobE/GbiG_C_sf"/>
</dbReference>
<dbReference type="Proteomes" id="UP001595823">
    <property type="component" value="Unassembled WGS sequence"/>
</dbReference>
<accession>A0ABV8U5S1</accession>
<dbReference type="InterPro" id="IPR006363">
    <property type="entry name" value="Cbl_synth_CobJ/CibH_dom"/>
</dbReference>
<dbReference type="InterPro" id="IPR035996">
    <property type="entry name" value="4pyrrol_Methylase_sf"/>
</dbReference>
<dbReference type="Gene3D" id="3.40.50.11220">
    <property type="match status" value="1"/>
</dbReference>
<feature type="domain" description="CobE/GbiG C-terminal" evidence="8">
    <location>
        <begin position="218"/>
        <end position="332"/>
    </location>
</feature>
<evidence type="ECO:0000256" key="2">
    <source>
        <dbReference type="ARBA" id="ARBA00022573"/>
    </source>
</evidence>
<dbReference type="InterPro" id="IPR051810">
    <property type="entry name" value="Precorrin_MeTrfase"/>
</dbReference>
<proteinExistence type="predicted"/>
<name>A0ABV8U5S1_9ACTN</name>
<dbReference type="Gene3D" id="3.40.1010.10">
    <property type="entry name" value="Cobalt-precorrin-4 Transmethylase, Domain 1"/>
    <property type="match status" value="1"/>
</dbReference>
<evidence type="ECO:0000259" key="7">
    <source>
        <dbReference type="Pfam" id="PF00590"/>
    </source>
</evidence>
<feature type="domain" description="Cobalamin synthesis G N-terminal" evidence="9">
    <location>
        <begin position="56"/>
        <end position="136"/>
    </location>
</feature>
<dbReference type="InterPro" id="IPR000878">
    <property type="entry name" value="4pyrrol_Mease"/>
</dbReference>
<dbReference type="InterPro" id="IPR038029">
    <property type="entry name" value="GbiG_N_sf"/>
</dbReference>
<dbReference type="SUPFAM" id="SSF159672">
    <property type="entry name" value="CbiG N-terminal domain-like"/>
    <property type="match status" value="1"/>
</dbReference>
<dbReference type="Pfam" id="PF11760">
    <property type="entry name" value="CbiG_N"/>
    <property type="match status" value="1"/>
</dbReference>
<reference evidence="11" key="1">
    <citation type="journal article" date="2019" name="Int. J. Syst. Evol. Microbiol.">
        <title>The Global Catalogue of Microorganisms (GCM) 10K type strain sequencing project: providing services to taxonomists for standard genome sequencing and annotation.</title>
        <authorList>
            <consortium name="The Broad Institute Genomics Platform"/>
            <consortium name="The Broad Institute Genome Sequencing Center for Infectious Disease"/>
            <person name="Wu L."/>
            <person name="Ma J."/>
        </authorList>
    </citation>
    <scope>NUCLEOTIDE SEQUENCE [LARGE SCALE GENOMIC DNA]</scope>
    <source>
        <strain evidence="11">IBRC-M 10908</strain>
    </source>
</reference>
<evidence type="ECO:0000313" key="10">
    <source>
        <dbReference type="EMBL" id="MFC4338080.1"/>
    </source>
</evidence>
<dbReference type="PANTHER" id="PTHR47036:SF1">
    <property type="entry name" value="COBALT-FACTOR III C(17)-METHYLTRANSFERASE-RELATED"/>
    <property type="match status" value="1"/>
</dbReference>
<evidence type="ECO:0000256" key="1">
    <source>
        <dbReference type="ARBA" id="ARBA00004953"/>
    </source>
</evidence>
<comment type="caution">
    <text evidence="10">The sequence shown here is derived from an EMBL/GenBank/DDBJ whole genome shotgun (WGS) entry which is preliminary data.</text>
</comment>
<organism evidence="10 11">
    <name type="scientific">Salininema proteolyticum</name>
    <dbReference type="NCBI Taxonomy" id="1607685"/>
    <lineage>
        <taxon>Bacteria</taxon>
        <taxon>Bacillati</taxon>
        <taxon>Actinomycetota</taxon>
        <taxon>Actinomycetes</taxon>
        <taxon>Glycomycetales</taxon>
        <taxon>Glycomycetaceae</taxon>
        <taxon>Salininema</taxon>
    </lineage>
</organism>
<dbReference type="RefSeq" id="WP_380625753.1">
    <property type="nucleotide sequence ID" value="NZ_JBHSDK010000061.1"/>
</dbReference>
<dbReference type="EMBL" id="JBHSDK010000061">
    <property type="protein sequence ID" value="MFC4338080.1"/>
    <property type="molecule type" value="Genomic_DNA"/>
</dbReference>
<comment type="pathway">
    <text evidence="1">Cofactor biosynthesis; adenosylcobalamin biosynthesis.</text>
</comment>
<dbReference type="GO" id="GO:0030789">
    <property type="term" value="F:precorrin-3B C17-methyltransferase activity"/>
    <property type="evidence" value="ECO:0007669"/>
    <property type="project" value="UniProtKB-EC"/>
</dbReference>
<dbReference type="NCBIfam" id="TIGR01466">
    <property type="entry name" value="cobJ_cbiH"/>
    <property type="match status" value="1"/>
</dbReference>
<protein>
    <submittedName>
        <fullName evidence="10">Precorrin-3B C(17)-methyltransferase</fullName>
        <ecNumber evidence="10">2.1.1.131</ecNumber>
    </submittedName>
</protein>